<dbReference type="Proteomes" id="UP000824890">
    <property type="component" value="Unassembled WGS sequence"/>
</dbReference>
<comment type="caution">
    <text evidence="7">The sequence shown here is derived from an EMBL/GenBank/DDBJ whole genome shotgun (WGS) entry which is preliminary data.</text>
</comment>
<evidence type="ECO:0000256" key="2">
    <source>
        <dbReference type="ARBA" id="ARBA00006840"/>
    </source>
</evidence>
<feature type="transmembrane region" description="Helical" evidence="6">
    <location>
        <begin position="7"/>
        <end position="29"/>
    </location>
</feature>
<evidence type="ECO:0000256" key="3">
    <source>
        <dbReference type="ARBA" id="ARBA00022692"/>
    </source>
</evidence>
<evidence type="ECO:0000313" key="8">
    <source>
        <dbReference type="EMBL" id="KAH0939393.1"/>
    </source>
</evidence>
<accession>A0ABQ7X6I7</accession>
<keyword evidence="9" id="KW-1185">Reference proteome</keyword>
<dbReference type="PANTHER" id="PTHR32191">
    <property type="entry name" value="TETRASPANIN-8-RELATED"/>
    <property type="match status" value="1"/>
</dbReference>
<evidence type="ECO:0000256" key="1">
    <source>
        <dbReference type="ARBA" id="ARBA00004141"/>
    </source>
</evidence>
<evidence type="ECO:0000256" key="4">
    <source>
        <dbReference type="ARBA" id="ARBA00022989"/>
    </source>
</evidence>
<evidence type="ECO:0000313" key="7">
    <source>
        <dbReference type="EMBL" id="KAH0851569.1"/>
    </source>
</evidence>
<evidence type="ECO:0000313" key="9">
    <source>
        <dbReference type="Proteomes" id="UP000824890"/>
    </source>
</evidence>
<dbReference type="Pfam" id="PF00335">
    <property type="entry name" value="Tetraspanin"/>
    <property type="match status" value="1"/>
</dbReference>
<protein>
    <submittedName>
        <fullName evidence="7">Uncharacterized protein</fullName>
    </submittedName>
</protein>
<sequence>MPLRNNIIGCINFIAVLFSIPIIGAGIWLTTGTVNSCFMLLQWPVIILGILILLVGLAGLIGGFWRITWLLVVYLIAMLALIVLLGVLVGFIYMVTLRGSGRPQPSRAYLEYSLEDFSGFLRRRSGCCKPPTKCGYTFVNATYWISPISLHVDMDCLQWSNDQNTLCYGCNSCKAGLLANLKIDWLKADIFLLVALIGLIIIYIIGCCALRNSRSEDIFRKYKQGYT</sequence>
<name>A0ABQ7X6I7_BRANA</name>
<keyword evidence="4 6" id="KW-1133">Transmembrane helix</keyword>
<keyword evidence="5 6" id="KW-0472">Membrane</keyword>
<reference evidence="7 9" key="1">
    <citation type="submission" date="2021-05" db="EMBL/GenBank/DDBJ databases">
        <title>Genome Assembly of Synthetic Allotetraploid Brassica napus Reveals Homoeologous Exchanges between Subgenomes.</title>
        <authorList>
            <person name="Davis J.T."/>
        </authorList>
    </citation>
    <scope>NUCLEOTIDE SEQUENCE [LARGE SCALE GENOMIC DNA]</scope>
    <source>
        <strain evidence="9">cv. Da-Ae</strain>
        <tissue evidence="7">Seedling</tissue>
    </source>
</reference>
<dbReference type="InterPro" id="IPR018499">
    <property type="entry name" value="Tetraspanin/Peripherin"/>
</dbReference>
<feature type="transmembrane region" description="Helical" evidence="6">
    <location>
        <begin position="72"/>
        <end position="95"/>
    </location>
</feature>
<gene>
    <name evidence="8" type="ORF">HID58_006854</name>
    <name evidence="7" type="ORF">HID58_090280</name>
</gene>
<proteinExistence type="inferred from homology"/>
<evidence type="ECO:0000256" key="6">
    <source>
        <dbReference type="SAM" id="Phobius"/>
    </source>
</evidence>
<comment type="similarity">
    <text evidence="2">Belongs to the tetraspanin (TM4SF) family.</text>
</comment>
<comment type="subcellular location">
    <subcellularLocation>
        <location evidence="1">Membrane</location>
        <topology evidence="1">Multi-pass membrane protein</topology>
    </subcellularLocation>
</comment>
<feature type="transmembrane region" description="Helical" evidence="6">
    <location>
        <begin position="190"/>
        <end position="210"/>
    </location>
</feature>
<dbReference type="EMBL" id="JAGKQM010000002">
    <property type="protein sequence ID" value="KAH0939393.1"/>
    <property type="molecule type" value="Genomic_DNA"/>
</dbReference>
<evidence type="ECO:0000256" key="5">
    <source>
        <dbReference type="ARBA" id="ARBA00023136"/>
    </source>
</evidence>
<keyword evidence="3 6" id="KW-0812">Transmembrane</keyword>
<dbReference type="InterPro" id="IPR044991">
    <property type="entry name" value="TET_plant"/>
</dbReference>
<feature type="transmembrane region" description="Helical" evidence="6">
    <location>
        <begin position="41"/>
        <end position="65"/>
    </location>
</feature>
<dbReference type="EMBL" id="JAGKQM010001643">
    <property type="protein sequence ID" value="KAH0851569.1"/>
    <property type="molecule type" value="Genomic_DNA"/>
</dbReference>
<organism evidence="7 9">
    <name type="scientific">Brassica napus</name>
    <name type="common">Rape</name>
    <dbReference type="NCBI Taxonomy" id="3708"/>
    <lineage>
        <taxon>Eukaryota</taxon>
        <taxon>Viridiplantae</taxon>
        <taxon>Streptophyta</taxon>
        <taxon>Embryophyta</taxon>
        <taxon>Tracheophyta</taxon>
        <taxon>Spermatophyta</taxon>
        <taxon>Magnoliopsida</taxon>
        <taxon>eudicotyledons</taxon>
        <taxon>Gunneridae</taxon>
        <taxon>Pentapetalae</taxon>
        <taxon>rosids</taxon>
        <taxon>malvids</taxon>
        <taxon>Brassicales</taxon>
        <taxon>Brassicaceae</taxon>
        <taxon>Brassiceae</taxon>
        <taxon>Brassica</taxon>
    </lineage>
</organism>